<name>A0A1I2FRS0_9BACL</name>
<organism evidence="6 7">
    <name type="scientific">Paenibacillus algorifonticola</name>
    <dbReference type="NCBI Taxonomy" id="684063"/>
    <lineage>
        <taxon>Bacteria</taxon>
        <taxon>Bacillati</taxon>
        <taxon>Bacillota</taxon>
        <taxon>Bacilli</taxon>
        <taxon>Bacillales</taxon>
        <taxon>Paenibacillaceae</taxon>
        <taxon>Paenibacillus</taxon>
    </lineage>
</organism>
<evidence type="ECO:0000313" key="7">
    <source>
        <dbReference type="Proteomes" id="UP000183410"/>
    </source>
</evidence>
<dbReference type="PANTHER" id="PTHR46796">
    <property type="entry name" value="HTH-TYPE TRANSCRIPTIONAL ACTIVATOR RHAS-RELATED"/>
    <property type="match status" value="1"/>
</dbReference>
<keyword evidence="2" id="KW-0238">DNA-binding</keyword>
<dbReference type="GO" id="GO:0043565">
    <property type="term" value="F:sequence-specific DNA binding"/>
    <property type="evidence" value="ECO:0007669"/>
    <property type="project" value="InterPro"/>
</dbReference>
<dbReference type="Gene3D" id="1.10.10.60">
    <property type="entry name" value="Homeodomain-like"/>
    <property type="match status" value="2"/>
</dbReference>
<dbReference type="InterPro" id="IPR050204">
    <property type="entry name" value="AraC_XylS_family_regulators"/>
</dbReference>
<evidence type="ECO:0000256" key="2">
    <source>
        <dbReference type="ARBA" id="ARBA00023125"/>
    </source>
</evidence>
<evidence type="ECO:0000259" key="4">
    <source>
        <dbReference type="PROSITE" id="PS01124"/>
    </source>
</evidence>
<feature type="domain" description="Fe/B12 periplasmic-binding" evidence="5">
    <location>
        <begin position="279"/>
        <end position="538"/>
    </location>
</feature>
<dbReference type="Pfam" id="PF12833">
    <property type="entry name" value="HTH_18"/>
    <property type="match status" value="1"/>
</dbReference>
<keyword evidence="7" id="KW-1185">Reference proteome</keyword>
<keyword evidence="1" id="KW-0805">Transcription regulation</keyword>
<dbReference type="Gene3D" id="3.40.50.1980">
    <property type="entry name" value="Nitrogenase molybdenum iron protein domain"/>
    <property type="match status" value="2"/>
</dbReference>
<dbReference type="RefSeq" id="WP_046232909.1">
    <property type="nucleotide sequence ID" value="NZ_FONN01000013.1"/>
</dbReference>
<evidence type="ECO:0000313" key="6">
    <source>
        <dbReference type="EMBL" id="SFF07703.1"/>
    </source>
</evidence>
<dbReference type="Proteomes" id="UP000183410">
    <property type="component" value="Unassembled WGS sequence"/>
</dbReference>
<dbReference type="SUPFAM" id="SSF46689">
    <property type="entry name" value="Homeodomain-like"/>
    <property type="match status" value="2"/>
</dbReference>
<gene>
    <name evidence="6" type="ORF">SAMN04487969_11347</name>
</gene>
<evidence type="ECO:0000256" key="3">
    <source>
        <dbReference type="ARBA" id="ARBA00023163"/>
    </source>
</evidence>
<dbReference type="PROSITE" id="PS01124">
    <property type="entry name" value="HTH_ARAC_FAMILY_2"/>
    <property type="match status" value="1"/>
</dbReference>
<dbReference type="SUPFAM" id="SSF53807">
    <property type="entry name" value="Helical backbone' metal receptor"/>
    <property type="match status" value="1"/>
</dbReference>
<keyword evidence="3" id="KW-0804">Transcription</keyword>
<proteinExistence type="predicted"/>
<dbReference type="EMBL" id="FONN01000013">
    <property type="protein sequence ID" value="SFF07703.1"/>
    <property type="molecule type" value="Genomic_DNA"/>
</dbReference>
<accession>A0A1I2FRS0</accession>
<dbReference type="OrthoDB" id="2660924at2"/>
<reference evidence="7" key="1">
    <citation type="submission" date="2016-10" db="EMBL/GenBank/DDBJ databases">
        <authorList>
            <person name="Varghese N."/>
            <person name="Submissions S."/>
        </authorList>
    </citation>
    <scope>NUCLEOTIDE SEQUENCE [LARGE SCALE GENOMIC DNA]</scope>
    <source>
        <strain evidence="7">CGMCC 1.10223</strain>
    </source>
</reference>
<evidence type="ECO:0000259" key="5">
    <source>
        <dbReference type="PROSITE" id="PS50983"/>
    </source>
</evidence>
<dbReference type="SMART" id="SM00342">
    <property type="entry name" value="HTH_ARAC"/>
    <property type="match status" value="1"/>
</dbReference>
<evidence type="ECO:0000256" key="1">
    <source>
        <dbReference type="ARBA" id="ARBA00023015"/>
    </source>
</evidence>
<dbReference type="InterPro" id="IPR018060">
    <property type="entry name" value="HTH_AraC"/>
</dbReference>
<dbReference type="InterPro" id="IPR002491">
    <property type="entry name" value="ABC_transptr_periplasmic_BD"/>
</dbReference>
<protein>
    <submittedName>
        <fullName evidence="6">ABC-type Fe3+-hydroxamate transport system, substrate-binding protein</fullName>
    </submittedName>
</protein>
<dbReference type="GO" id="GO:0003700">
    <property type="term" value="F:DNA-binding transcription factor activity"/>
    <property type="evidence" value="ECO:0007669"/>
    <property type="project" value="InterPro"/>
</dbReference>
<dbReference type="PROSITE" id="PS50983">
    <property type="entry name" value="FE_B12_PBP"/>
    <property type="match status" value="1"/>
</dbReference>
<sequence length="538" mass="61906">METEQDVLYAFKSIQQLACGPSQPEHLFQTHFHWMLIGMAGAGAVSMERGRMELTPGTAILGSPGDCILQTETENGECRVFFIEFMPLSIRMPAQDGSLVEAGAVYLHMCKHASNASELIALAEQLFSITITHPEVPQRSLTAHMLIQQMMLWWVKDHQAGLDQRWTTEQSVLAALRYMESHYTEALTREQLAEKAGIASTYFSVLCKKVLGLSPSDFLERLRVHRVSELLLQEHGHKSKLDELAHRSGFRDAWYMSKRFRKVQGMSPTMYKQAFVPERIASLENPYTYHFIALGVVPCIARFSSSSHVVIPSDIRSEVTELPMLASIESQKKWLEISKPQLIVTSSMESVQERFRWLAPVVHIPWLTLSWREHLKRIARLVAKEAEAIRYIEALDQQAKRLRQKLQDIVAPGTTVSLFKIENNRCYLYGIRDAGCIFYEFLGLLPHPVIQQHLAQDPNFHSMEISMRQMADFAGDINFIILVPNVSKQNDLLRMNEHWRQFELKNERSVIYLDYREWLHYDPVHIADQLTKVLPLFQ</sequence>
<dbReference type="AlphaFoldDB" id="A0A1I2FRS0"/>
<dbReference type="InterPro" id="IPR009057">
    <property type="entry name" value="Homeodomain-like_sf"/>
</dbReference>
<feature type="domain" description="HTH araC/xylS-type" evidence="4">
    <location>
        <begin position="173"/>
        <end position="274"/>
    </location>
</feature>